<comment type="caution">
    <text evidence="8">The sequence shown here is derived from an EMBL/GenBank/DDBJ whole genome shotgun (WGS) entry which is preliminary data.</text>
</comment>
<dbReference type="SMART" id="SM00702">
    <property type="entry name" value="P4Hc"/>
    <property type="match status" value="1"/>
</dbReference>
<evidence type="ECO:0000313" key="8">
    <source>
        <dbReference type="EMBL" id="ETO31098.1"/>
    </source>
</evidence>
<dbReference type="Proteomes" id="UP000023152">
    <property type="component" value="Unassembled WGS sequence"/>
</dbReference>
<dbReference type="PANTHER" id="PTHR12907">
    <property type="entry name" value="EGL NINE HOMOLOG-RELATED"/>
    <property type="match status" value="1"/>
</dbReference>
<dbReference type="PANTHER" id="PTHR12907:SF26">
    <property type="entry name" value="HIF PROLYL HYDROXYLASE, ISOFORM C"/>
    <property type="match status" value="1"/>
</dbReference>
<evidence type="ECO:0000256" key="5">
    <source>
        <dbReference type="ARBA" id="ARBA00023002"/>
    </source>
</evidence>
<evidence type="ECO:0000256" key="2">
    <source>
        <dbReference type="ARBA" id="ARBA00022723"/>
    </source>
</evidence>
<keyword evidence="6" id="KW-0408">Iron</keyword>
<evidence type="ECO:0000256" key="6">
    <source>
        <dbReference type="ARBA" id="ARBA00023004"/>
    </source>
</evidence>
<proteinExistence type="predicted"/>
<feature type="domain" description="Fe2OG dioxygenase" evidence="7">
    <location>
        <begin position="109"/>
        <end position="214"/>
    </location>
</feature>
<evidence type="ECO:0000259" key="7">
    <source>
        <dbReference type="PROSITE" id="PS51471"/>
    </source>
</evidence>
<evidence type="ECO:0000256" key="1">
    <source>
        <dbReference type="ARBA" id="ARBA00001961"/>
    </source>
</evidence>
<dbReference type="GO" id="GO:0031418">
    <property type="term" value="F:L-ascorbic acid binding"/>
    <property type="evidence" value="ECO:0007669"/>
    <property type="project" value="UniProtKB-KW"/>
</dbReference>
<dbReference type="GO" id="GO:0031543">
    <property type="term" value="F:peptidyl-proline dioxygenase activity"/>
    <property type="evidence" value="ECO:0007669"/>
    <property type="project" value="TreeGrafter"/>
</dbReference>
<dbReference type="Pfam" id="PF13640">
    <property type="entry name" value="2OG-FeII_Oxy_3"/>
    <property type="match status" value="1"/>
</dbReference>
<dbReference type="GO" id="GO:0071456">
    <property type="term" value="P:cellular response to hypoxia"/>
    <property type="evidence" value="ECO:0007669"/>
    <property type="project" value="TreeGrafter"/>
</dbReference>
<keyword evidence="9" id="KW-1185">Reference proteome</keyword>
<evidence type="ECO:0000256" key="3">
    <source>
        <dbReference type="ARBA" id="ARBA00022896"/>
    </source>
</evidence>
<dbReference type="EMBL" id="ASPP01005133">
    <property type="protein sequence ID" value="ETO31098.1"/>
    <property type="molecule type" value="Genomic_DNA"/>
</dbReference>
<dbReference type="InterPro" id="IPR006620">
    <property type="entry name" value="Pro_4_hyd_alph"/>
</dbReference>
<dbReference type="InterPro" id="IPR051559">
    <property type="entry name" value="HIF_prolyl_hydroxylases"/>
</dbReference>
<dbReference type="OMA" id="PRYCLTT"/>
<keyword evidence="3" id="KW-0847">Vitamin C</keyword>
<keyword evidence="2" id="KW-0479">Metal-binding</keyword>
<protein>
    <submittedName>
        <fullName evidence="8">Prolyl 4-hydroxylase</fullName>
    </submittedName>
</protein>
<keyword evidence="5" id="KW-0560">Oxidoreductase</keyword>
<dbReference type="GO" id="GO:0008198">
    <property type="term" value="F:ferrous iron binding"/>
    <property type="evidence" value="ECO:0007669"/>
    <property type="project" value="TreeGrafter"/>
</dbReference>
<sequence>MNSLFHRLANIGTDWLKALKTDGYVILDNVVEPHFAQSMLCELKPLRCHSHVHNNNDNTYLIEKSNVWECELHMYKELQDICPDLTRFLNDKSLCNIFNDSKFFPYSFTHHTLKLLYSENGGCFPLHFDSDYRIDHRRITAILYLNEHLNDNNNDNDDDESESGGELKLYPITRPCIKIPAKFNRMVLFSSTLMLHSTSPTHYPRYALNLWLHCDKSKSNISIDTNQYQTHWWNNPEKVKCMAKYMYHKEWRDSILRAHQPTDNKVQTLLKSHDRDLQVSLHKLKPWINEVFAHAHHIQNGGVDNTPIIPWFSL</sequence>
<gene>
    <name evidence="8" type="ORF">RFI_06026</name>
</gene>
<organism evidence="8 9">
    <name type="scientific">Reticulomyxa filosa</name>
    <dbReference type="NCBI Taxonomy" id="46433"/>
    <lineage>
        <taxon>Eukaryota</taxon>
        <taxon>Sar</taxon>
        <taxon>Rhizaria</taxon>
        <taxon>Retaria</taxon>
        <taxon>Foraminifera</taxon>
        <taxon>Monothalamids</taxon>
        <taxon>Reticulomyxidae</taxon>
        <taxon>Reticulomyxa</taxon>
    </lineage>
</organism>
<dbReference type="PROSITE" id="PS51471">
    <property type="entry name" value="FE2OG_OXY"/>
    <property type="match status" value="1"/>
</dbReference>
<evidence type="ECO:0000256" key="4">
    <source>
        <dbReference type="ARBA" id="ARBA00022964"/>
    </source>
</evidence>
<dbReference type="OrthoDB" id="76265at2759"/>
<dbReference type="Gene3D" id="2.60.120.620">
    <property type="entry name" value="q2cbj1_9rhob like domain"/>
    <property type="match status" value="1"/>
</dbReference>
<dbReference type="SUPFAM" id="SSF51197">
    <property type="entry name" value="Clavaminate synthase-like"/>
    <property type="match status" value="1"/>
</dbReference>
<comment type="cofactor">
    <cofactor evidence="1">
        <name>L-ascorbate</name>
        <dbReference type="ChEBI" id="CHEBI:38290"/>
    </cofactor>
</comment>
<dbReference type="InterPro" id="IPR044862">
    <property type="entry name" value="Pro_4_hyd_alph_FE2OG_OXY"/>
</dbReference>
<reference evidence="8 9" key="1">
    <citation type="journal article" date="2013" name="Curr. Biol.">
        <title>The Genome of the Foraminiferan Reticulomyxa filosa.</title>
        <authorList>
            <person name="Glockner G."/>
            <person name="Hulsmann N."/>
            <person name="Schleicher M."/>
            <person name="Noegel A.A."/>
            <person name="Eichinger L."/>
            <person name="Gallinger C."/>
            <person name="Pawlowski J."/>
            <person name="Sierra R."/>
            <person name="Euteneuer U."/>
            <person name="Pillet L."/>
            <person name="Moustafa A."/>
            <person name="Platzer M."/>
            <person name="Groth M."/>
            <person name="Szafranski K."/>
            <person name="Schliwa M."/>
        </authorList>
    </citation>
    <scope>NUCLEOTIDE SEQUENCE [LARGE SCALE GENOMIC DNA]</scope>
</reference>
<dbReference type="InterPro" id="IPR005123">
    <property type="entry name" value="Oxoglu/Fe-dep_dioxygenase_dom"/>
</dbReference>
<accession>X6NYY5</accession>
<keyword evidence="4" id="KW-0223">Dioxygenase</keyword>
<name>X6NYY5_RETFI</name>
<dbReference type="AlphaFoldDB" id="X6NYY5"/>
<evidence type="ECO:0000313" key="9">
    <source>
        <dbReference type="Proteomes" id="UP000023152"/>
    </source>
</evidence>